<dbReference type="SMART" id="SM00219">
    <property type="entry name" value="TyrKc"/>
    <property type="match status" value="1"/>
</dbReference>
<dbReference type="AlphaFoldDB" id="T1FYT2"/>
<dbReference type="EMBL" id="AMQM01001049">
    <property type="status" value="NOT_ANNOTATED_CDS"/>
    <property type="molecule type" value="Genomic_DNA"/>
</dbReference>
<reference evidence="10" key="3">
    <citation type="submission" date="2015-06" db="UniProtKB">
        <authorList>
            <consortium name="EnsemblMetazoa"/>
        </authorList>
    </citation>
    <scope>IDENTIFICATION</scope>
</reference>
<reference evidence="11" key="1">
    <citation type="submission" date="2012-12" db="EMBL/GenBank/DDBJ databases">
        <authorList>
            <person name="Hellsten U."/>
            <person name="Grimwood J."/>
            <person name="Chapman J.A."/>
            <person name="Shapiro H."/>
            <person name="Aerts A."/>
            <person name="Otillar R.P."/>
            <person name="Terry A.Y."/>
            <person name="Boore J.L."/>
            <person name="Simakov O."/>
            <person name="Marletaz F."/>
            <person name="Cho S.-J."/>
            <person name="Edsinger-Gonzales E."/>
            <person name="Havlak P."/>
            <person name="Kuo D.-H."/>
            <person name="Larsson T."/>
            <person name="Lv J."/>
            <person name="Arendt D."/>
            <person name="Savage R."/>
            <person name="Osoegawa K."/>
            <person name="de Jong P."/>
            <person name="Lindberg D.R."/>
            <person name="Seaver E.C."/>
            <person name="Weisblat D.A."/>
            <person name="Putnam N.H."/>
            <person name="Grigoriev I.V."/>
            <person name="Rokhsar D.S."/>
        </authorList>
    </citation>
    <scope>NUCLEOTIDE SEQUENCE</scope>
</reference>
<gene>
    <name evidence="10" type="primary">20213980</name>
    <name evidence="9" type="ORF">HELRODRAFT_66923</name>
</gene>
<proteinExistence type="predicted"/>
<dbReference type="KEGG" id="hro:HELRODRAFT_66923"/>
<evidence type="ECO:0000256" key="7">
    <source>
        <dbReference type="ARBA" id="ARBA00023137"/>
    </source>
</evidence>
<dbReference type="PROSITE" id="PS50011">
    <property type="entry name" value="PROTEIN_KINASE_DOM"/>
    <property type="match status" value="1"/>
</dbReference>
<dbReference type="FunFam" id="1.10.510.10:FF:001512">
    <property type="entry name" value="Receptor tyrosine-protein kinase erbB-2"/>
    <property type="match status" value="1"/>
</dbReference>
<dbReference type="RefSeq" id="XP_009022494.1">
    <property type="nucleotide sequence ID" value="XM_009024246.1"/>
</dbReference>
<dbReference type="GeneID" id="20213980"/>
<dbReference type="InterPro" id="IPR020635">
    <property type="entry name" value="Tyr_kinase_cat_dom"/>
</dbReference>
<dbReference type="InterPro" id="IPR050122">
    <property type="entry name" value="RTK"/>
</dbReference>
<dbReference type="InterPro" id="IPR001245">
    <property type="entry name" value="Ser-Thr/Tyr_kinase_cat_dom"/>
</dbReference>
<dbReference type="CDD" id="cd00192">
    <property type="entry name" value="PTKc"/>
    <property type="match status" value="1"/>
</dbReference>
<evidence type="ECO:0000256" key="4">
    <source>
        <dbReference type="ARBA" id="ARBA00022777"/>
    </source>
</evidence>
<dbReference type="GO" id="GO:0048468">
    <property type="term" value="P:cell development"/>
    <property type="evidence" value="ECO:0007669"/>
    <property type="project" value="UniProtKB-ARBA"/>
</dbReference>
<protein>
    <recommendedName>
        <fullName evidence="8">Protein kinase domain-containing protein</fullName>
    </recommendedName>
</protein>
<reference evidence="9 11" key="2">
    <citation type="journal article" date="2013" name="Nature">
        <title>Insights into bilaterian evolution from three spiralian genomes.</title>
        <authorList>
            <person name="Simakov O."/>
            <person name="Marletaz F."/>
            <person name="Cho S.J."/>
            <person name="Edsinger-Gonzales E."/>
            <person name="Havlak P."/>
            <person name="Hellsten U."/>
            <person name="Kuo D.H."/>
            <person name="Larsson T."/>
            <person name="Lv J."/>
            <person name="Arendt D."/>
            <person name="Savage R."/>
            <person name="Osoegawa K."/>
            <person name="de Jong P."/>
            <person name="Grimwood J."/>
            <person name="Chapman J.A."/>
            <person name="Shapiro H."/>
            <person name="Aerts A."/>
            <person name="Otillar R.P."/>
            <person name="Terry A.Y."/>
            <person name="Boore J.L."/>
            <person name="Grigoriev I.V."/>
            <person name="Lindberg D.R."/>
            <person name="Seaver E.C."/>
            <person name="Weisblat D.A."/>
            <person name="Putnam N.H."/>
            <person name="Rokhsar D.S."/>
        </authorList>
    </citation>
    <scope>NUCLEOTIDE SEQUENCE</scope>
</reference>
<keyword evidence="2" id="KW-0808">Transferase</keyword>
<dbReference type="EMBL" id="KB097143">
    <property type="protein sequence ID" value="ESN98738.1"/>
    <property type="molecule type" value="Genomic_DNA"/>
</dbReference>
<evidence type="ECO:0000256" key="2">
    <source>
        <dbReference type="ARBA" id="ARBA00022679"/>
    </source>
</evidence>
<dbReference type="GO" id="GO:0012505">
    <property type="term" value="C:endomembrane system"/>
    <property type="evidence" value="ECO:0007669"/>
    <property type="project" value="UniProtKB-SubCell"/>
</dbReference>
<keyword evidence="7" id="KW-0829">Tyrosine-protein kinase</keyword>
<dbReference type="SUPFAM" id="SSF56112">
    <property type="entry name" value="Protein kinase-like (PK-like)"/>
    <property type="match status" value="1"/>
</dbReference>
<dbReference type="GO" id="GO:0005886">
    <property type="term" value="C:plasma membrane"/>
    <property type="evidence" value="ECO:0000318"/>
    <property type="project" value="GO_Central"/>
</dbReference>
<evidence type="ECO:0000313" key="9">
    <source>
        <dbReference type="EMBL" id="ESN98738.1"/>
    </source>
</evidence>
<dbReference type="EnsemblMetazoa" id="HelroT66923">
    <property type="protein sequence ID" value="HelroP66923"/>
    <property type="gene ID" value="HelroG66923"/>
</dbReference>
<evidence type="ECO:0000256" key="6">
    <source>
        <dbReference type="ARBA" id="ARBA00023136"/>
    </source>
</evidence>
<dbReference type="OrthoDB" id="6417648at2759"/>
<evidence type="ECO:0000256" key="3">
    <source>
        <dbReference type="ARBA" id="ARBA00022741"/>
    </source>
</evidence>
<evidence type="ECO:0000256" key="1">
    <source>
        <dbReference type="ARBA" id="ARBA00004308"/>
    </source>
</evidence>
<dbReference type="OMA" id="YVIMSSC"/>
<keyword evidence="11" id="KW-1185">Reference proteome</keyword>
<dbReference type="GO" id="GO:0005524">
    <property type="term" value="F:ATP binding"/>
    <property type="evidence" value="ECO:0007669"/>
    <property type="project" value="UniProtKB-KW"/>
</dbReference>
<name>T1FYT2_HELRO</name>
<dbReference type="GO" id="GO:0004715">
    <property type="term" value="F:non-membrane spanning protein tyrosine kinase activity"/>
    <property type="evidence" value="ECO:0000318"/>
    <property type="project" value="GO_Central"/>
</dbReference>
<keyword evidence="6" id="KW-0472">Membrane</keyword>
<keyword evidence="4" id="KW-0418">Kinase</keyword>
<dbReference type="PRINTS" id="PR00109">
    <property type="entry name" value="TYRKINASE"/>
</dbReference>
<dbReference type="STRING" id="6412.T1FYT2"/>
<evidence type="ECO:0000313" key="10">
    <source>
        <dbReference type="EnsemblMetazoa" id="HelroP66923"/>
    </source>
</evidence>
<dbReference type="Pfam" id="PF07714">
    <property type="entry name" value="PK_Tyr_Ser-Thr"/>
    <property type="match status" value="1"/>
</dbReference>
<keyword evidence="3" id="KW-0547">Nucleotide-binding</keyword>
<accession>T1FYT2</accession>
<dbReference type="Proteomes" id="UP000015101">
    <property type="component" value="Unassembled WGS sequence"/>
</dbReference>
<dbReference type="PIRSF" id="PIRSF000654">
    <property type="entry name" value="Integrin-linked_kinase"/>
    <property type="match status" value="1"/>
</dbReference>
<dbReference type="InterPro" id="IPR000719">
    <property type="entry name" value="Prot_kinase_dom"/>
</dbReference>
<sequence length="263" mass="30184">MIIFNLIELAILEYNGKNLFVAAKTFNNQTTTMEEFNTEIEMMKSLRHPNIVHMIGVCRMNDCLYMVTEIMAGGSLQKFLREDKGTAIQIKDLLNIALQICGAMTYLEQKCIVHRDLAARNVLVSKNHNVFKLSDFGMAIILNKNFFKTNVCSIPVRWAAPEILSSGKYHLKSDVWSFGIFLVELFTYGNEPYDDWNLQEVREGVLNGSKHRQPRSCPDQIYVIMSSCWCLKHTNRPSFDELNNSLETFKKSFGIYLTTSVLL</sequence>
<comment type="subcellular location">
    <subcellularLocation>
        <location evidence="1">Endomembrane system</location>
    </subcellularLocation>
</comment>
<dbReference type="InParanoid" id="T1FYT2"/>
<dbReference type="PROSITE" id="PS00109">
    <property type="entry name" value="PROTEIN_KINASE_TYR"/>
    <property type="match status" value="1"/>
</dbReference>
<dbReference type="Gene3D" id="1.10.510.10">
    <property type="entry name" value="Transferase(Phosphotransferase) domain 1"/>
    <property type="match status" value="1"/>
</dbReference>
<dbReference type="CTD" id="20213980"/>
<dbReference type="InterPro" id="IPR011009">
    <property type="entry name" value="Kinase-like_dom_sf"/>
</dbReference>
<evidence type="ECO:0000259" key="8">
    <source>
        <dbReference type="PROSITE" id="PS50011"/>
    </source>
</evidence>
<dbReference type="HOGENOM" id="CLU_000288_7_40_1"/>
<feature type="domain" description="Protein kinase" evidence="8">
    <location>
        <begin position="1"/>
        <end position="249"/>
    </location>
</feature>
<dbReference type="InterPro" id="IPR008266">
    <property type="entry name" value="Tyr_kinase_AS"/>
</dbReference>
<dbReference type="GO" id="GO:0050793">
    <property type="term" value="P:regulation of developmental process"/>
    <property type="evidence" value="ECO:0007669"/>
    <property type="project" value="UniProtKB-ARBA"/>
</dbReference>
<dbReference type="GO" id="GO:0030182">
    <property type="term" value="P:neuron differentiation"/>
    <property type="evidence" value="ECO:0007669"/>
    <property type="project" value="UniProtKB-ARBA"/>
</dbReference>
<evidence type="ECO:0000256" key="5">
    <source>
        <dbReference type="ARBA" id="ARBA00022840"/>
    </source>
</evidence>
<keyword evidence="5" id="KW-0067">ATP-binding</keyword>
<dbReference type="eggNOG" id="KOG0197">
    <property type="taxonomic scope" value="Eukaryota"/>
</dbReference>
<evidence type="ECO:0000313" key="11">
    <source>
        <dbReference type="Proteomes" id="UP000015101"/>
    </source>
</evidence>
<dbReference type="PANTHER" id="PTHR24416">
    <property type="entry name" value="TYROSINE-PROTEIN KINASE RECEPTOR"/>
    <property type="match status" value="1"/>
</dbReference>
<dbReference type="PANTHER" id="PTHR24416:SF631">
    <property type="entry name" value="SERINE_THREONINE_TYROSINE KINASE 1"/>
    <property type="match status" value="1"/>
</dbReference>
<organism evidence="10 11">
    <name type="scientific">Helobdella robusta</name>
    <name type="common">Californian leech</name>
    <dbReference type="NCBI Taxonomy" id="6412"/>
    <lineage>
        <taxon>Eukaryota</taxon>
        <taxon>Metazoa</taxon>
        <taxon>Spiralia</taxon>
        <taxon>Lophotrochozoa</taxon>
        <taxon>Annelida</taxon>
        <taxon>Clitellata</taxon>
        <taxon>Hirudinea</taxon>
        <taxon>Rhynchobdellida</taxon>
        <taxon>Glossiphoniidae</taxon>
        <taxon>Helobdella</taxon>
    </lineage>
</organism>